<feature type="transmembrane region" description="Helical" evidence="1">
    <location>
        <begin position="143"/>
        <end position="161"/>
    </location>
</feature>
<name>A0A4P6V4C2_9HYPH</name>
<keyword evidence="1" id="KW-0472">Membrane</keyword>
<keyword evidence="1" id="KW-1133">Transmembrane helix</keyword>
<evidence type="ECO:0000313" key="3">
    <source>
        <dbReference type="Proteomes" id="UP000293719"/>
    </source>
</evidence>
<reference evidence="2 3" key="1">
    <citation type="journal article" date="2017" name="Int. J. Syst. Evol. Microbiol.">
        <title>Roseitalea porphyridii gen. nov., sp. nov., isolated from a red alga, and reclassification of Hoeflea suaedae Chung et al. 2013 as Pseudohoeflea suaedae gen. nov., comb. nov.</title>
        <authorList>
            <person name="Hyeon J.W."/>
            <person name="Jeong S.E."/>
            <person name="Baek K."/>
            <person name="Jeon C.O."/>
        </authorList>
    </citation>
    <scope>NUCLEOTIDE SEQUENCE [LARGE SCALE GENOMIC DNA]</scope>
    <source>
        <strain evidence="2 3">MA7-20</strain>
    </source>
</reference>
<keyword evidence="3" id="KW-1185">Reference proteome</keyword>
<accession>A0A4P6V4C2</accession>
<dbReference type="AlphaFoldDB" id="A0A4P6V4C2"/>
<dbReference type="InterPro" id="IPR018681">
    <property type="entry name" value="DUF2165_transmembrane"/>
</dbReference>
<evidence type="ECO:0000313" key="2">
    <source>
        <dbReference type="EMBL" id="QBK31629.1"/>
    </source>
</evidence>
<feature type="transmembrane region" description="Helical" evidence="1">
    <location>
        <begin position="105"/>
        <end position="123"/>
    </location>
</feature>
<sequence length="164" mass="18726">MLVRLSKVIMLLGLALFAFLVTFNNLTDYDSNFQFVRHVLSMDTTFEGNDAMYRAITTPWMWHAGYWLIIAGEGLTFVLLTWGGLQMLAARKATAAEFQRAKQMAVLGATVGFLVWFVGFMAIGGEWFLMWQSDTWNGQQPAFRFYMSILAVLIFVMQHDAELE</sequence>
<proteinExistence type="predicted"/>
<dbReference type="OrthoDB" id="7618855at2"/>
<dbReference type="Proteomes" id="UP000293719">
    <property type="component" value="Chromosome"/>
</dbReference>
<organism evidence="2 3">
    <name type="scientific">Roseitalea porphyridii</name>
    <dbReference type="NCBI Taxonomy" id="1852022"/>
    <lineage>
        <taxon>Bacteria</taxon>
        <taxon>Pseudomonadati</taxon>
        <taxon>Pseudomonadota</taxon>
        <taxon>Alphaproteobacteria</taxon>
        <taxon>Hyphomicrobiales</taxon>
        <taxon>Ahrensiaceae</taxon>
        <taxon>Roseitalea</taxon>
    </lineage>
</organism>
<evidence type="ECO:0000256" key="1">
    <source>
        <dbReference type="SAM" id="Phobius"/>
    </source>
</evidence>
<feature type="transmembrane region" description="Helical" evidence="1">
    <location>
        <begin position="65"/>
        <end position="85"/>
    </location>
</feature>
<dbReference type="Pfam" id="PF09933">
    <property type="entry name" value="DUF2165"/>
    <property type="match status" value="1"/>
</dbReference>
<protein>
    <submittedName>
        <fullName evidence="2">DUF2165 domain-containing protein</fullName>
    </submittedName>
</protein>
<dbReference type="RefSeq" id="WP_131617287.1">
    <property type="nucleotide sequence ID" value="NZ_CP036532.1"/>
</dbReference>
<dbReference type="EMBL" id="CP036532">
    <property type="protein sequence ID" value="QBK31629.1"/>
    <property type="molecule type" value="Genomic_DNA"/>
</dbReference>
<dbReference type="KEGG" id="rpod:E0E05_14050"/>
<keyword evidence="1" id="KW-0812">Transmembrane</keyword>
<dbReference type="GeneID" id="90768425"/>
<gene>
    <name evidence="2" type="ORF">E0E05_14050</name>
</gene>